<organism evidence="2 3">
    <name type="scientific">Rhodovulum sulfidophilum</name>
    <name type="common">Rhodobacter sulfidophilus</name>
    <dbReference type="NCBI Taxonomy" id="35806"/>
    <lineage>
        <taxon>Bacteria</taxon>
        <taxon>Pseudomonadati</taxon>
        <taxon>Pseudomonadota</taxon>
        <taxon>Alphaproteobacteria</taxon>
        <taxon>Rhodobacterales</taxon>
        <taxon>Paracoccaceae</taxon>
        <taxon>Rhodovulum</taxon>
    </lineage>
</organism>
<sequence length="264" mass="27897">MRMAKINGLAVHYSDEGPADGPGIVFANSLGTDLRVWDAVTPLLPAAARVIRYDKRGHGLSAAPEGAYFMGDLVADAAGLIDHLGLRGVLFVGLSIGGVIAQGLAAERPDLVRGVVLSNTAPKIGTEEMWHARIAAVRAGGVAALSEAVLERWFSKRFRAERPDELAGWRNMLERCPVDGYAGCCAALAETDLRLSTAGLRQPALVIAGGEDGSTPPDLVREMAETIDDARFELIRGVGHIPCVEAPEAVARLIAGFAREIGLI</sequence>
<evidence type="ECO:0000259" key="1">
    <source>
        <dbReference type="Pfam" id="PF00561"/>
    </source>
</evidence>
<dbReference type="SUPFAM" id="SSF53474">
    <property type="entry name" value="alpha/beta-Hydrolases"/>
    <property type="match status" value="1"/>
</dbReference>
<feature type="domain" description="AB hydrolase-1" evidence="1">
    <location>
        <begin position="24"/>
        <end position="247"/>
    </location>
</feature>
<evidence type="ECO:0000313" key="2">
    <source>
        <dbReference type="EMBL" id="PZQ46892.1"/>
    </source>
</evidence>
<dbReference type="NCBIfam" id="TIGR02427">
    <property type="entry name" value="protocat_pcaD"/>
    <property type="match status" value="1"/>
</dbReference>
<protein>
    <submittedName>
        <fullName evidence="2">3-oxoadipate enol-lactonase</fullName>
    </submittedName>
</protein>
<proteinExistence type="predicted"/>
<dbReference type="PANTHER" id="PTHR43798">
    <property type="entry name" value="MONOACYLGLYCEROL LIPASE"/>
    <property type="match status" value="1"/>
</dbReference>
<reference evidence="2 3" key="1">
    <citation type="submission" date="2017-08" db="EMBL/GenBank/DDBJ databases">
        <title>Infants hospitalized years apart are colonized by the same room-sourced microbial strains.</title>
        <authorList>
            <person name="Brooks B."/>
            <person name="Olm M.R."/>
            <person name="Firek B.A."/>
            <person name="Baker R."/>
            <person name="Thomas B.C."/>
            <person name="Morowitz M.J."/>
            <person name="Banfield J.F."/>
        </authorList>
    </citation>
    <scope>NUCLEOTIDE SEQUENCE [LARGE SCALE GENOMIC DNA]</scope>
    <source>
        <strain evidence="2">S2_005_002_R2_34</strain>
    </source>
</reference>
<dbReference type="AlphaFoldDB" id="A0A2W5N0B1"/>
<dbReference type="InterPro" id="IPR029058">
    <property type="entry name" value="AB_hydrolase_fold"/>
</dbReference>
<dbReference type="GO" id="GO:0047570">
    <property type="term" value="F:3-oxoadipate enol-lactonase activity"/>
    <property type="evidence" value="ECO:0007669"/>
    <property type="project" value="InterPro"/>
</dbReference>
<dbReference type="InterPro" id="IPR050266">
    <property type="entry name" value="AB_hydrolase_sf"/>
</dbReference>
<dbReference type="Proteomes" id="UP000249185">
    <property type="component" value="Unassembled WGS sequence"/>
</dbReference>
<dbReference type="EMBL" id="QFPW01000020">
    <property type="protein sequence ID" value="PZQ46892.1"/>
    <property type="molecule type" value="Genomic_DNA"/>
</dbReference>
<dbReference type="InterPro" id="IPR026968">
    <property type="entry name" value="PcaD/CatD"/>
</dbReference>
<dbReference type="PRINTS" id="PR00111">
    <property type="entry name" value="ABHYDROLASE"/>
</dbReference>
<gene>
    <name evidence="2" type="primary">pcaD</name>
    <name evidence="2" type="ORF">DI556_18860</name>
</gene>
<dbReference type="InterPro" id="IPR000073">
    <property type="entry name" value="AB_hydrolase_1"/>
</dbReference>
<name>A0A2W5N0B1_RHOSU</name>
<dbReference type="Pfam" id="PF00561">
    <property type="entry name" value="Abhydrolase_1"/>
    <property type="match status" value="1"/>
</dbReference>
<dbReference type="Gene3D" id="3.40.50.1820">
    <property type="entry name" value="alpha/beta hydrolase"/>
    <property type="match status" value="1"/>
</dbReference>
<evidence type="ECO:0000313" key="3">
    <source>
        <dbReference type="Proteomes" id="UP000249185"/>
    </source>
</evidence>
<comment type="caution">
    <text evidence="2">The sequence shown here is derived from an EMBL/GenBank/DDBJ whole genome shotgun (WGS) entry which is preliminary data.</text>
</comment>
<accession>A0A2W5N0B1</accession>
<dbReference type="GO" id="GO:0042952">
    <property type="term" value="P:beta-ketoadipate pathway"/>
    <property type="evidence" value="ECO:0007669"/>
    <property type="project" value="InterPro"/>
</dbReference>